<comment type="similarity">
    <text evidence="1">Belongs to the sulfatase family.</text>
</comment>
<evidence type="ECO:0000256" key="3">
    <source>
        <dbReference type="ARBA" id="ARBA00022729"/>
    </source>
</evidence>
<dbReference type="InterPro" id="IPR006558">
    <property type="entry name" value="LamG-like"/>
</dbReference>
<feature type="signal peptide" evidence="8">
    <location>
        <begin position="1"/>
        <end position="17"/>
    </location>
</feature>
<evidence type="ECO:0000313" key="11">
    <source>
        <dbReference type="Proteomes" id="UP000475117"/>
    </source>
</evidence>
<dbReference type="Pfam" id="PF00884">
    <property type="entry name" value="Sulfatase"/>
    <property type="match status" value="1"/>
</dbReference>
<dbReference type="GO" id="GO:0016740">
    <property type="term" value="F:transferase activity"/>
    <property type="evidence" value="ECO:0007669"/>
    <property type="project" value="UniProtKB-KW"/>
</dbReference>
<dbReference type="SMART" id="SM00560">
    <property type="entry name" value="LamGL"/>
    <property type="match status" value="1"/>
</dbReference>
<feature type="compositionally biased region" description="Polar residues" evidence="7">
    <location>
        <begin position="695"/>
        <end position="709"/>
    </location>
</feature>
<reference evidence="10 11" key="1">
    <citation type="submission" date="2020-12" db="EMBL/GenBank/DDBJ databases">
        <title>Sulforoseuscoccus oceanibium gen. nov., sp. nov., a representative of the phylum Verrucomicrobia with special cytoplasmic membrane, and proposal of Sulforoseuscoccusaceae fam. nov.</title>
        <authorList>
            <person name="Xi F."/>
        </authorList>
    </citation>
    <scope>NUCLEOTIDE SEQUENCE [LARGE SCALE GENOMIC DNA]</scope>
    <source>
        <strain evidence="10 11">T37</strain>
    </source>
</reference>
<evidence type="ECO:0000256" key="1">
    <source>
        <dbReference type="ARBA" id="ARBA00008779"/>
    </source>
</evidence>
<dbReference type="Gene3D" id="3.30.1120.10">
    <property type="match status" value="1"/>
</dbReference>
<protein>
    <submittedName>
        <fullName evidence="10">Sulfatase-like hydrolase/transferase</fullName>
    </submittedName>
</protein>
<gene>
    <name evidence="10" type="ORF">G3M56_004305</name>
</gene>
<dbReference type="InterPro" id="IPR017850">
    <property type="entry name" value="Alkaline_phosphatase_core_sf"/>
</dbReference>
<dbReference type="PANTHER" id="PTHR42693:SF53">
    <property type="entry name" value="ENDO-4-O-SULFATASE"/>
    <property type="match status" value="1"/>
</dbReference>
<evidence type="ECO:0000256" key="5">
    <source>
        <dbReference type="ARBA" id="ARBA00022837"/>
    </source>
</evidence>
<dbReference type="SUPFAM" id="SSF53649">
    <property type="entry name" value="Alkaline phosphatase-like"/>
    <property type="match status" value="1"/>
</dbReference>
<evidence type="ECO:0000259" key="9">
    <source>
        <dbReference type="SMART" id="SM00560"/>
    </source>
</evidence>
<keyword evidence="10" id="KW-0808">Transferase</keyword>
<keyword evidence="5" id="KW-0106">Calcium</keyword>
<dbReference type="GO" id="GO:0004065">
    <property type="term" value="F:arylsulfatase activity"/>
    <property type="evidence" value="ECO:0007669"/>
    <property type="project" value="TreeGrafter"/>
</dbReference>
<dbReference type="PROSITE" id="PS00149">
    <property type="entry name" value="SULFATASE_2"/>
    <property type="match status" value="1"/>
</dbReference>
<dbReference type="CDD" id="cd16143">
    <property type="entry name" value="ARS_like"/>
    <property type="match status" value="1"/>
</dbReference>
<evidence type="ECO:0000256" key="2">
    <source>
        <dbReference type="ARBA" id="ARBA00022723"/>
    </source>
</evidence>
<evidence type="ECO:0000256" key="8">
    <source>
        <dbReference type="SAM" id="SignalP"/>
    </source>
</evidence>
<accession>A0A6B3L3X0</accession>
<feature type="chain" id="PRO_5043523412" evidence="8">
    <location>
        <begin position="18"/>
        <end position="994"/>
    </location>
</feature>
<keyword evidence="11" id="KW-1185">Reference proteome</keyword>
<dbReference type="Gene3D" id="3.40.720.10">
    <property type="entry name" value="Alkaline Phosphatase, subunit A"/>
    <property type="match status" value="1"/>
</dbReference>
<dbReference type="InterPro" id="IPR000917">
    <property type="entry name" value="Sulfatase_N"/>
</dbReference>
<dbReference type="PROSITE" id="PS00523">
    <property type="entry name" value="SULFATASE_1"/>
    <property type="match status" value="1"/>
</dbReference>
<dbReference type="EMBL" id="CP066776">
    <property type="protein sequence ID" value="QQL45812.1"/>
    <property type="molecule type" value="Genomic_DNA"/>
</dbReference>
<name>A0A6B3L3X0_9BACT</name>
<proteinExistence type="inferred from homology"/>
<evidence type="ECO:0000256" key="7">
    <source>
        <dbReference type="SAM" id="MobiDB-lite"/>
    </source>
</evidence>
<feature type="domain" description="LamG-like jellyroll fold" evidence="9">
    <location>
        <begin position="260"/>
        <end position="388"/>
    </location>
</feature>
<evidence type="ECO:0000256" key="6">
    <source>
        <dbReference type="ARBA" id="ARBA00023157"/>
    </source>
</evidence>
<dbReference type="InterPro" id="IPR050738">
    <property type="entry name" value="Sulfatase"/>
</dbReference>
<evidence type="ECO:0000256" key="4">
    <source>
        <dbReference type="ARBA" id="ARBA00022801"/>
    </source>
</evidence>
<dbReference type="Pfam" id="PF13385">
    <property type="entry name" value="Laminin_G_3"/>
    <property type="match status" value="1"/>
</dbReference>
<dbReference type="InterPro" id="IPR024607">
    <property type="entry name" value="Sulfatase_CS"/>
</dbReference>
<evidence type="ECO:0000313" key="10">
    <source>
        <dbReference type="EMBL" id="QQL45812.1"/>
    </source>
</evidence>
<dbReference type="Gene3D" id="2.60.120.200">
    <property type="match status" value="1"/>
</dbReference>
<sequence>MTFRPFAFALFSTAALSASPLINSNSLNGSFEQGDSQTSVTNWQTGFGSGETQRLQNNASNGAWSLVIGQSPGDPNLGAACSTGHSAASGDRFDLSFDWLPKFGWDADDEIRWRLITTSDNTNTGTVAEIASGTVSGFGEGAGYQSATITGISGVTSAHQGKSVWLQFIRGNSSTSEFARVDNVQLSVTSDPTPQYVAHAPEHLAAYLPLNGDLLDYNLQSPSFDANWTTGGGFTDGIIDQQAAAFNGSQSATLEHLLGNDFTLCFWMKSDSSTGIKGILDAAGTSANGIGIHQSGSRIKLTAGPTNATFSNSFLSTGEWHFICAQRHALSGTLRLFVNGVLEAESIAEPGQRDTTLPLTLGALSGGTSPFIGALDDVRIYHSLLDLVSIQQLYQSQGDFDRDTLSDFTEMVAGSDWTTPTQGIAPSRTEIDAASGTVRITFDALASRTYQLQHSASLDAPSWTNVGDPITPDYHGPLSFTEPFIPNRGQFYRVQVTGRGPVREKRPNIVFIYGDDVGYGDVRAYNPQSKIPTPHIDKLSAEGLRFTDGHCTASTCSPSRFSLLTGIFAFRHGVNIIPPTGPLAIPEDMYTLPDMLKDNGYHTAVIGKWHLGLGYGDDSIQWNGEIKPGPLELGFDHCLVIPTTNDRVPSILMQDRNLVDADYHHDAQSGLGSVTVKPLSGDDPVHVHNRDFNAVNQPGSTIHPRSSATPLYPSDGQHSNTFINNIGRIGFFSGGADALWRDEDLGPLFTRKAVDYIKSQDGETPFFLFFASQDIHVPRAPHEMFQGATNLGWRGDAMVQFDWTTGQILQAIKDAGLEENTIVIFSSDNGPVYGDGYTDGSADDFQQGHDANGPLRGEKYDIEEGGTRVPFIVKWPAKITPGTSDALVSQVDLMASIAELLDHPLPDGSAVDSRSTLAALLGSDPVGQAFTVEQDNTGAVKALRVGHMKYVQGRLYDLSKDLTETTDISAQHPDLTQAMAQQLSAIINGNGVRE</sequence>
<keyword evidence="2" id="KW-0479">Metal-binding</keyword>
<dbReference type="AlphaFoldDB" id="A0A6B3L3X0"/>
<keyword evidence="6" id="KW-1015">Disulfide bond</keyword>
<dbReference type="KEGG" id="soa:G3M56_004305"/>
<dbReference type="InterPro" id="IPR013320">
    <property type="entry name" value="ConA-like_dom_sf"/>
</dbReference>
<keyword evidence="4 10" id="KW-0378">Hydrolase</keyword>
<dbReference type="PANTHER" id="PTHR42693">
    <property type="entry name" value="ARYLSULFATASE FAMILY MEMBER"/>
    <property type="match status" value="1"/>
</dbReference>
<keyword evidence="3 8" id="KW-0732">Signal</keyword>
<feature type="region of interest" description="Disordered" evidence="7">
    <location>
        <begin position="695"/>
        <end position="714"/>
    </location>
</feature>
<dbReference type="Proteomes" id="UP000475117">
    <property type="component" value="Chromosome"/>
</dbReference>
<dbReference type="GO" id="GO:0046872">
    <property type="term" value="F:metal ion binding"/>
    <property type="evidence" value="ECO:0007669"/>
    <property type="project" value="UniProtKB-KW"/>
</dbReference>
<organism evidence="10 11">
    <name type="scientific">Sulfuriroseicoccus oceanibius</name>
    <dbReference type="NCBI Taxonomy" id="2707525"/>
    <lineage>
        <taxon>Bacteria</taxon>
        <taxon>Pseudomonadati</taxon>
        <taxon>Verrucomicrobiota</taxon>
        <taxon>Verrucomicrobiia</taxon>
        <taxon>Verrucomicrobiales</taxon>
        <taxon>Verrucomicrobiaceae</taxon>
        <taxon>Sulfuriroseicoccus</taxon>
    </lineage>
</organism>
<dbReference type="RefSeq" id="WP_164364488.1">
    <property type="nucleotide sequence ID" value="NZ_CP066776.1"/>
</dbReference>
<dbReference type="SUPFAM" id="SSF49899">
    <property type="entry name" value="Concanavalin A-like lectins/glucanases"/>
    <property type="match status" value="1"/>
</dbReference>